<protein>
    <submittedName>
        <fullName evidence="2">Beta-lactamase</fullName>
        <ecNumber evidence="2">3.5.2.6</ecNumber>
    </submittedName>
</protein>
<name>A0A4U9U550_SERFO</name>
<dbReference type="EMBL" id="CABEEZ010000033">
    <property type="protein sequence ID" value="VTR23911.1"/>
    <property type="molecule type" value="Genomic_DNA"/>
</dbReference>
<proteinExistence type="predicted"/>
<gene>
    <name evidence="2" type="primary">ampC_4</name>
    <name evidence="2" type="ORF">NCTC12965_01887</name>
</gene>
<organism evidence="2">
    <name type="scientific">Serratia fonticola</name>
    <dbReference type="NCBI Taxonomy" id="47917"/>
    <lineage>
        <taxon>Bacteria</taxon>
        <taxon>Pseudomonadati</taxon>
        <taxon>Pseudomonadota</taxon>
        <taxon>Gammaproteobacteria</taxon>
        <taxon>Enterobacterales</taxon>
        <taxon>Yersiniaceae</taxon>
        <taxon>Serratia</taxon>
    </lineage>
</organism>
<dbReference type="EC" id="3.5.2.6" evidence="2"/>
<reference evidence="2" key="1">
    <citation type="submission" date="2019-05" db="EMBL/GenBank/DDBJ databases">
        <authorList>
            <consortium name="Pathogen Informatics"/>
        </authorList>
    </citation>
    <scope>NUCLEOTIDE SEQUENCE [LARGE SCALE GENOMIC DNA]</scope>
    <source>
        <strain evidence="2">NCTC12965</strain>
    </source>
</reference>
<sequence>MLKKSLSCVLLLATSCSVFAAPQTEKQIADIVNRTVAPLIKEQAFPAWRWR</sequence>
<accession>A0A4U9U550</accession>
<feature type="chain" id="PRO_5020367139" evidence="1">
    <location>
        <begin position="21"/>
        <end position="51"/>
    </location>
</feature>
<evidence type="ECO:0000313" key="2">
    <source>
        <dbReference type="EMBL" id="VTR23911.1"/>
    </source>
</evidence>
<dbReference type="GO" id="GO:0008800">
    <property type="term" value="F:beta-lactamase activity"/>
    <property type="evidence" value="ECO:0007669"/>
    <property type="project" value="UniProtKB-EC"/>
</dbReference>
<dbReference type="AlphaFoldDB" id="A0A4U9U550"/>
<keyword evidence="1" id="KW-0732">Signal</keyword>
<dbReference type="PROSITE" id="PS51257">
    <property type="entry name" value="PROKAR_LIPOPROTEIN"/>
    <property type="match status" value="1"/>
</dbReference>
<feature type="signal peptide" evidence="1">
    <location>
        <begin position="1"/>
        <end position="20"/>
    </location>
</feature>
<evidence type="ECO:0000256" key="1">
    <source>
        <dbReference type="SAM" id="SignalP"/>
    </source>
</evidence>
<keyword evidence="2" id="KW-0378">Hydrolase</keyword>